<keyword evidence="3" id="KW-1185">Reference proteome</keyword>
<protein>
    <submittedName>
        <fullName evidence="2">Uncharacterized protein</fullName>
    </submittedName>
</protein>
<comment type="caution">
    <text evidence="2">The sequence shown here is derived from an EMBL/GenBank/DDBJ whole genome shotgun (WGS) entry which is preliminary data.</text>
</comment>
<gene>
    <name evidence="2" type="ORF">HPB52_020743</name>
</gene>
<evidence type="ECO:0000256" key="1">
    <source>
        <dbReference type="SAM" id="SignalP"/>
    </source>
</evidence>
<keyword evidence="1" id="KW-0732">Signal</keyword>
<sequence length="235" mass="25978">MKTCVCSRFFGLVLLAGVILATTVAAEISAYTDYYLEDHCSSSRSADRYRARTEAQSISFRLKSPMQEKLDERGCRAGLSFSTLNETYGFLVTPVSIDIPRGPTNSCVNFIWFDGLAEDELNGKRLCGDSFPKSSAIRTKGDRFTIWWSSEPSRDADRQASFNRSTHDLAAHSAVPAPRNARVGVTRGAAQGRLFWKLRGITPHTSRSSTFVISRIYTKRLALGQGSLEGFEGSL</sequence>
<reference evidence="2" key="1">
    <citation type="journal article" date="2020" name="Cell">
        <title>Large-Scale Comparative Analyses of Tick Genomes Elucidate Their Genetic Diversity and Vector Capacities.</title>
        <authorList>
            <consortium name="Tick Genome and Microbiome Consortium (TIGMIC)"/>
            <person name="Jia N."/>
            <person name="Wang J."/>
            <person name="Shi W."/>
            <person name="Du L."/>
            <person name="Sun Y."/>
            <person name="Zhan W."/>
            <person name="Jiang J.F."/>
            <person name="Wang Q."/>
            <person name="Zhang B."/>
            <person name="Ji P."/>
            <person name="Bell-Sakyi L."/>
            <person name="Cui X.M."/>
            <person name="Yuan T.T."/>
            <person name="Jiang B.G."/>
            <person name="Yang W.F."/>
            <person name="Lam T.T."/>
            <person name="Chang Q.C."/>
            <person name="Ding S.J."/>
            <person name="Wang X.J."/>
            <person name="Zhu J.G."/>
            <person name="Ruan X.D."/>
            <person name="Zhao L."/>
            <person name="Wei J.T."/>
            <person name="Ye R.Z."/>
            <person name="Que T.C."/>
            <person name="Du C.H."/>
            <person name="Zhou Y.H."/>
            <person name="Cheng J.X."/>
            <person name="Dai P.F."/>
            <person name="Guo W.B."/>
            <person name="Han X.H."/>
            <person name="Huang E.J."/>
            <person name="Li L.F."/>
            <person name="Wei W."/>
            <person name="Gao Y.C."/>
            <person name="Liu J.Z."/>
            <person name="Shao H.Z."/>
            <person name="Wang X."/>
            <person name="Wang C.C."/>
            <person name="Yang T.C."/>
            <person name="Huo Q.B."/>
            <person name="Li W."/>
            <person name="Chen H.Y."/>
            <person name="Chen S.E."/>
            <person name="Zhou L.G."/>
            <person name="Ni X.B."/>
            <person name="Tian J.H."/>
            <person name="Sheng Y."/>
            <person name="Liu T."/>
            <person name="Pan Y.S."/>
            <person name="Xia L.Y."/>
            <person name="Li J."/>
            <person name="Zhao F."/>
            <person name="Cao W.C."/>
        </authorList>
    </citation>
    <scope>NUCLEOTIDE SEQUENCE</scope>
    <source>
        <strain evidence="2">Rsan-2018</strain>
    </source>
</reference>
<dbReference type="AlphaFoldDB" id="A0A9D4SZ30"/>
<name>A0A9D4SZ30_RHISA</name>
<evidence type="ECO:0000313" key="2">
    <source>
        <dbReference type="EMBL" id="KAH7957605.1"/>
    </source>
</evidence>
<reference evidence="2" key="2">
    <citation type="submission" date="2021-09" db="EMBL/GenBank/DDBJ databases">
        <authorList>
            <person name="Jia N."/>
            <person name="Wang J."/>
            <person name="Shi W."/>
            <person name="Du L."/>
            <person name="Sun Y."/>
            <person name="Zhan W."/>
            <person name="Jiang J."/>
            <person name="Wang Q."/>
            <person name="Zhang B."/>
            <person name="Ji P."/>
            <person name="Sakyi L.B."/>
            <person name="Cui X."/>
            <person name="Yuan T."/>
            <person name="Jiang B."/>
            <person name="Yang W."/>
            <person name="Lam T.T.-Y."/>
            <person name="Chang Q."/>
            <person name="Ding S."/>
            <person name="Wang X."/>
            <person name="Zhu J."/>
            <person name="Ruan X."/>
            <person name="Zhao L."/>
            <person name="Wei J."/>
            <person name="Que T."/>
            <person name="Du C."/>
            <person name="Cheng J."/>
            <person name="Dai P."/>
            <person name="Han X."/>
            <person name="Huang E."/>
            <person name="Gao Y."/>
            <person name="Liu J."/>
            <person name="Shao H."/>
            <person name="Ye R."/>
            <person name="Li L."/>
            <person name="Wei W."/>
            <person name="Wang X."/>
            <person name="Wang C."/>
            <person name="Huo Q."/>
            <person name="Li W."/>
            <person name="Guo W."/>
            <person name="Chen H."/>
            <person name="Chen S."/>
            <person name="Zhou L."/>
            <person name="Zhou L."/>
            <person name="Ni X."/>
            <person name="Tian J."/>
            <person name="Zhou Y."/>
            <person name="Sheng Y."/>
            <person name="Liu T."/>
            <person name="Pan Y."/>
            <person name="Xia L."/>
            <person name="Li J."/>
            <person name="Zhao F."/>
            <person name="Cao W."/>
        </authorList>
    </citation>
    <scope>NUCLEOTIDE SEQUENCE</scope>
    <source>
        <strain evidence="2">Rsan-2018</strain>
        <tissue evidence="2">Larvae</tissue>
    </source>
</reference>
<accession>A0A9D4SZ30</accession>
<feature type="signal peptide" evidence="1">
    <location>
        <begin position="1"/>
        <end position="25"/>
    </location>
</feature>
<feature type="chain" id="PRO_5038630068" evidence="1">
    <location>
        <begin position="26"/>
        <end position="235"/>
    </location>
</feature>
<dbReference type="VEuPathDB" id="VectorBase:RSAN_044184"/>
<proteinExistence type="predicted"/>
<evidence type="ECO:0000313" key="3">
    <source>
        <dbReference type="Proteomes" id="UP000821837"/>
    </source>
</evidence>
<dbReference type="EMBL" id="JABSTV010001250">
    <property type="protein sequence ID" value="KAH7957605.1"/>
    <property type="molecule type" value="Genomic_DNA"/>
</dbReference>
<dbReference type="Proteomes" id="UP000821837">
    <property type="component" value="Unassembled WGS sequence"/>
</dbReference>
<organism evidence="2 3">
    <name type="scientific">Rhipicephalus sanguineus</name>
    <name type="common">Brown dog tick</name>
    <name type="synonym">Ixodes sanguineus</name>
    <dbReference type="NCBI Taxonomy" id="34632"/>
    <lineage>
        <taxon>Eukaryota</taxon>
        <taxon>Metazoa</taxon>
        <taxon>Ecdysozoa</taxon>
        <taxon>Arthropoda</taxon>
        <taxon>Chelicerata</taxon>
        <taxon>Arachnida</taxon>
        <taxon>Acari</taxon>
        <taxon>Parasitiformes</taxon>
        <taxon>Ixodida</taxon>
        <taxon>Ixodoidea</taxon>
        <taxon>Ixodidae</taxon>
        <taxon>Rhipicephalinae</taxon>
        <taxon>Rhipicephalus</taxon>
        <taxon>Rhipicephalus</taxon>
    </lineage>
</organism>